<evidence type="ECO:0000313" key="3">
    <source>
        <dbReference type="EMBL" id="ALU95598.1"/>
    </source>
</evidence>
<dbReference type="STRING" id="1172567.WQO_21150"/>
<dbReference type="Gene3D" id="1.10.443.10">
    <property type="entry name" value="Intergrase catalytic core"/>
    <property type="match status" value="1"/>
</dbReference>
<reference evidence="3 4" key="1">
    <citation type="journal article" date="2012" name="J. Bacteriol.">
        <title>Draft genome sequence of Streptomyces globisporus C-1027, which produces an antitumor antibiotic consisting of a nine-membered enediyne with a chromoprotein.</title>
        <authorList>
            <person name="Wang L."/>
            <person name="Wang S."/>
            <person name="He Q."/>
            <person name="Yu T."/>
            <person name="Li Q."/>
            <person name="Hong B."/>
        </authorList>
    </citation>
    <scope>NUCLEOTIDE SEQUENCE [LARGE SCALE GENOMIC DNA]</scope>
    <source>
        <strain evidence="3 4">C-1027</strain>
    </source>
</reference>
<dbReference type="KEGG" id="sgb:WQO_21150"/>
<dbReference type="AlphaFoldDB" id="A0A0U3KHH8"/>
<dbReference type="Proteomes" id="UP000064183">
    <property type="component" value="Chromosome"/>
</dbReference>
<dbReference type="PANTHER" id="PTHR30349">
    <property type="entry name" value="PHAGE INTEGRASE-RELATED"/>
    <property type="match status" value="1"/>
</dbReference>
<dbReference type="PROSITE" id="PS51898">
    <property type="entry name" value="TYR_RECOMBINASE"/>
    <property type="match status" value="1"/>
</dbReference>
<sequence length="470" mass="52315">MPLTYDVRIYSIETRRDRPKPYRVRWMVGPQKHSKSYTVKAQADGRRSELMTALRRGDQFDVETGLPTAELRIQGSRVTWYEHTRAYVDRRWDRLPAKSRRNDADSLATITPALMRSVTGRPSPGALRAALYGWAYNRSRWNQEPPAEVASVLRWVEKNSLPIAALEDPATLRLALDALSTLQNGSPAAGSTARRKRACLSDVLGLAVERRHFSVPINPLSTVKWTAPKSVEEVDPASVANPRQIRELLSAVRNQGERGAHLEAFFGCLYYALMRPAEATGLTEAQCYLPKEGWGDITLRGGIVHAGHAWTDDDRAHQARHLKARAERDSRVVPIPPVFVATLRSHIERFGTAPDGRLFRTSRGGVIQDTGYGEVLAAARAEALTPHEFESPLARRAYDWRAAGVSFLVFLGVDPMEVARRAGHSVAVLLRVYAKVLARAQERANQKIEAGLREWDGEAPSPGGRLGDTR</sequence>
<dbReference type="PANTHER" id="PTHR30349:SF64">
    <property type="entry name" value="PROPHAGE INTEGRASE INTD-RELATED"/>
    <property type="match status" value="1"/>
</dbReference>
<dbReference type="GO" id="GO:0006310">
    <property type="term" value="P:DNA recombination"/>
    <property type="evidence" value="ECO:0007669"/>
    <property type="project" value="UniProtKB-KW"/>
</dbReference>
<evidence type="ECO:0000313" key="4">
    <source>
        <dbReference type="Proteomes" id="UP000064183"/>
    </source>
</evidence>
<dbReference type="GeneID" id="27784891"/>
<dbReference type="InterPro" id="IPR013762">
    <property type="entry name" value="Integrase-like_cat_sf"/>
</dbReference>
<accession>A0A0U3KHH8</accession>
<evidence type="ECO:0000256" key="1">
    <source>
        <dbReference type="ARBA" id="ARBA00023172"/>
    </source>
</evidence>
<name>A0A0U3KHH8_STRGL</name>
<organism evidence="3 4">
    <name type="scientific">Streptomyces globisporus C-1027</name>
    <dbReference type="NCBI Taxonomy" id="1172567"/>
    <lineage>
        <taxon>Bacteria</taxon>
        <taxon>Bacillati</taxon>
        <taxon>Actinomycetota</taxon>
        <taxon>Actinomycetes</taxon>
        <taxon>Kitasatosporales</taxon>
        <taxon>Streptomycetaceae</taxon>
        <taxon>Streptomyces</taxon>
    </lineage>
</organism>
<dbReference type="InterPro" id="IPR002104">
    <property type="entry name" value="Integrase_catalytic"/>
</dbReference>
<evidence type="ECO:0000259" key="2">
    <source>
        <dbReference type="PROSITE" id="PS51898"/>
    </source>
</evidence>
<protein>
    <submittedName>
        <fullName evidence="3">Integrase</fullName>
    </submittedName>
</protein>
<dbReference type="EMBL" id="CP013738">
    <property type="protein sequence ID" value="ALU95598.1"/>
    <property type="molecule type" value="Genomic_DNA"/>
</dbReference>
<proteinExistence type="predicted"/>
<feature type="domain" description="Tyr recombinase" evidence="2">
    <location>
        <begin position="232"/>
        <end position="448"/>
    </location>
</feature>
<keyword evidence="1" id="KW-0233">DNA recombination</keyword>
<dbReference type="GO" id="GO:0003677">
    <property type="term" value="F:DNA binding"/>
    <property type="evidence" value="ECO:0007669"/>
    <property type="project" value="InterPro"/>
</dbReference>
<dbReference type="GO" id="GO:0015074">
    <property type="term" value="P:DNA integration"/>
    <property type="evidence" value="ECO:0007669"/>
    <property type="project" value="InterPro"/>
</dbReference>
<dbReference type="InterPro" id="IPR011010">
    <property type="entry name" value="DNA_brk_join_enz"/>
</dbReference>
<dbReference type="RefSeq" id="WP_010056811.1">
    <property type="nucleotide sequence ID" value="NZ_CP013738.1"/>
</dbReference>
<dbReference type="SUPFAM" id="SSF56349">
    <property type="entry name" value="DNA breaking-rejoining enzymes"/>
    <property type="match status" value="1"/>
</dbReference>
<gene>
    <name evidence="3" type="ORF">WQO_21150</name>
</gene>
<dbReference type="InterPro" id="IPR050090">
    <property type="entry name" value="Tyrosine_recombinase_XerCD"/>
</dbReference>